<feature type="transmembrane region" description="Helical" evidence="11">
    <location>
        <begin position="6"/>
        <end position="23"/>
    </location>
</feature>
<evidence type="ECO:0000313" key="14">
    <source>
        <dbReference type="Proteomes" id="UP001596978"/>
    </source>
</evidence>
<dbReference type="EC" id="3.4.24.-" evidence="11"/>
<comment type="caution">
    <text evidence="13">The sequence shown here is derived from an EMBL/GenBank/DDBJ whole genome shotgun (WGS) entry which is preliminary data.</text>
</comment>
<proteinExistence type="inferred from homology"/>
<keyword evidence="5 11" id="KW-0812">Transmembrane</keyword>
<feature type="transmembrane region" description="Helical" evidence="11">
    <location>
        <begin position="374"/>
        <end position="407"/>
    </location>
</feature>
<keyword evidence="14" id="KW-1185">Reference proteome</keyword>
<evidence type="ECO:0000259" key="12">
    <source>
        <dbReference type="Pfam" id="PF02163"/>
    </source>
</evidence>
<keyword evidence="8 11" id="KW-1133">Transmembrane helix</keyword>
<dbReference type="CDD" id="cd06163">
    <property type="entry name" value="S2P-M50_PDZ_RseP-like"/>
    <property type="match status" value="2"/>
</dbReference>
<organism evidence="13 14">
    <name type="scientific">Sungkyunkwania multivorans</name>
    <dbReference type="NCBI Taxonomy" id="1173618"/>
    <lineage>
        <taxon>Bacteria</taxon>
        <taxon>Pseudomonadati</taxon>
        <taxon>Bacteroidota</taxon>
        <taxon>Flavobacteriia</taxon>
        <taxon>Flavobacteriales</taxon>
        <taxon>Flavobacteriaceae</taxon>
        <taxon>Sungkyunkwania</taxon>
    </lineage>
</organism>
<keyword evidence="10 11" id="KW-0472">Membrane</keyword>
<protein>
    <recommendedName>
        <fullName evidence="11">Zinc metalloprotease</fullName>
        <ecNumber evidence="11">3.4.24.-</ecNumber>
    </recommendedName>
</protein>
<gene>
    <name evidence="13" type="primary">rseP</name>
    <name evidence="13" type="ORF">ACFQ1M_12215</name>
</gene>
<sequence>MSATEIFIIVIQFLLSLSLLIILHEAGHFIPARFFGIRVEKFFLFFDVKFALFKKKIGDTVYGVGWLPLGGYVKISGMIDESMDTEQLKQPAQPWEFRSKPAWQRLIIMLGGVFVNFVLAWIIYVGMSFAYGEKYLAAEDIGDAMAVTEFMTEKTGLRSGDMVLSVDGESFDTFSEMAENIFFAEKVEVLRNGTKITLDLPSDFMGQLVEENRRPIGLRNPMVVGEVAEDSPNAGKELQPNDIIIGLDGNSMKYFDQVSAYLDANKGETMTATVLRDGKEKDITVYTTIEGKLGVVLSGLSQVDLEKLGYLKLSKKEYGLVESFGAGTDRFFDRFASFGKQLKALVTPSTGAYKGLGSFISIAKIFPTTWNWEAFWNITAFLSIMLGVLNLLPIPALDGGHAMFLLYEMILGKKPSDKFLEYAQMVGFLLLITLFVFAFGNDIYRNFMK</sequence>
<name>A0ABW3CYV4_9FLAO</name>
<keyword evidence="4" id="KW-0645">Protease</keyword>
<evidence type="ECO:0000256" key="7">
    <source>
        <dbReference type="ARBA" id="ARBA00022833"/>
    </source>
</evidence>
<dbReference type="InterPro" id="IPR008915">
    <property type="entry name" value="Peptidase_M50"/>
</dbReference>
<dbReference type="Gene3D" id="2.30.42.10">
    <property type="match status" value="2"/>
</dbReference>
<dbReference type="Proteomes" id="UP001596978">
    <property type="component" value="Unassembled WGS sequence"/>
</dbReference>
<accession>A0ABW3CYV4</accession>
<comment type="subcellular location">
    <subcellularLocation>
        <location evidence="2">Membrane</location>
        <topology evidence="2">Multi-pass membrane protein</topology>
    </subcellularLocation>
</comment>
<comment type="cofactor">
    <cofactor evidence="1 11">
        <name>Zn(2+)</name>
        <dbReference type="ChEBI" id="CHEBI:29105"/>
    </cofactor>
</comment>
<dbReference type="Pfam" id="PF02163">
    <property type="entry name" value="Peptidase_M50"/>
    <property type="match status" value="1"/>
</dbReference>
<dbReference type="RefSeq" id="WP_386408599.1">
    <property type="nucleotide sequence ID" value="NZ_JBHTJH010000017.1"/>
</dbReference>
<evidence type="ECO:0000256" key="8">
    <source>
        <dbReference type="ARBA" id="ARBA00022989"/>
    </source>
</evidence>
<dbReference type="NCBIfam" id="TIGR00054">
    <property type="entry name" value="RIP metalloprotease RseP"/>
    <property type="match status" value="1"/>
</dbReference>
<evidence type="ECO:0000256" key="3">
    <source>
        <dbReference type="ARBA" id="ARBA00007931"/>
    </source>
</evidence>
<keyword evidence="11" id="KW-0479">Metal-binding</keyword>
<evidence type="ECO:0000256" key="2">
    <source>
        <dbReference type="ARBA" id="ARBA00004141"/>
    </source>
</evidence>
<dbReference type="PANTHER" id="PTHR42837">
    <property type="entry name" value="REGULATOR OF SIGMA-E PROTEASE RSEP"/>
    <property type="match status" value="1"/>
</dbReference>
<evidence type="ECO:0000256" key="1">
    <source>
        <dbReference type="ARBA" id="ARBA00001947"/>
    </source>
</evidence>
<evidence type="ECO:0000256" key="5">
    <source>
        <dbReference type="ARBA" id="ARBA00022692"/>
    </source>
</evidence>
<reference evidence="14" key="1">
    <citation type="journal article" date="2019" name="Int. J. Syst. Evol. Microbiol.">
        <title>The Global Catalogue of Microorganisms (GCM) 10K type strain sequencing project: providing services to taxonomists for standard genome sequencing and annotation.</title>
        <authorList>
            <consortium name="The Broad Institute Genomics Platform"/>
            <consortium name="The Broad Institute Genome Sequencing Center for Infectious Disease"/>
            <person name="Wu L."/>
            <person name="Ma J."/>
        </authorList>
    </citation>
    <scope>NUCLEOTIDE SEQUENCE [LARGE SCALE GENOMIC DNA]</scope>
    <source>
        <strain evidence="14">CCUG 62952</strain>
    </source>
</reference>
<evidence type="ECO:0000313" key="13">
    <source>
        <dbReference type="EMBL" id="MFD0862970.1"/>
    </source>
</evidence>
<dbReference type="InterPro" id="IPR004387">
    <property type="entry name" value="Pept_M50_Zn"/>
</dbReference>
<keyword evidence="6 11" id="KW-0378">Hydrolase</keyword>
<evidence type="ECO:0000256" key="10">
    <source>
        <dbReference type="ARBA" id="ARBA00023136"/>
    </source>
</evidence>
<feature type="transmembrane region" description="Helical" evidence="11">
    <location>
        <begin position="419"/>
        <end position="439"/>
    </location>
</feature>
<evidence type="ECO:0000256" key="9">
    <source>
        <dbReference type="ARBA" id="ARBA00023049"/>
    </source>
</evidence>
<dbReference type="InterPro" id="IPR036034">
    <property type="entry name" value="PDZ_sf"/>
</dbReference>
<dbReference type="EMBL" id="JBHTJH010000017">
    <property type="protein sequence ID" value="MFD0862970.1"/>
    <property type="molecule type" value="Genomic_DNA"/>
</dbReference>
<comment type="similarity">
    <text evidence="3 11">Belongs to the peptidase M50B family.</text>
</comment>
<keyword evidence="9 11" id="KW-0482">Metalloprotease</keyword>
<evidence type="ECO:0000256" key="6">
    <source>
        <dbReference type="ARBA" id="ARBA00022801"/>
    </source>
</evidence>
<evidence type="ECO:0000256" key="4">
    <source>
        <dbReference type="ARBA" id="ARBA00022670"/>
    </source>
</evidence>
<evidence type="ECO:0000256" key="11">
    <source>
        <dbReference type="RuleBase" id="RU362031"/>
    </source>
</evidence>
<feature type="transmembrane region" description="Helical" evidence="11">
    <location>
        <begin position="106"/>
        <end position="127"/>
    </location>
</feature>
<dbReference type="SUPFAM" id="SSF50156">
    <property type="entry name" value="PDZ domain-like"/>
    <property type="match status" value="2"/>
</dbReference>
<dbReference type="CDD" id="cd23081">
    <property type="entry name" value="cpPDZ_EcRseP-like"/>
    <property type="match status" value="1"/>
</dbReference>
<feature type="domain" description="Peptidase M50" evidence="12">
    <location>
        <begin position="13"/>
        <end position="433"/>
    </location>
</feature>
<dbReference type="PANTHER" id="PTHR42837:SF2">
    <property type="entry name" value="MEMBRANE METALLOPROTEASE ARASP2, CHLOROPLASTIC-RELATED"/>
    <property type="match status" value="1"/>
</dbReference>
<dbReference type="GO" id="GO:0008237">
    <property type="term" value="F:metallopeptidase activity"/>
    <property type="evidence" value="ECO:0007669"/>
    <property type="project" value="UniProtKB-KW"/>
</dbReference>
<keyword evidence="7 11" id="KW-0862">Zinc</keyword>